<feature type="non-terminal residue" evidence="1">
    <location>
        <position position="1"/>
    </location>
</feature>
<sequence length="33" mass="3714">DSNLENSWGIKEISGVRISALFFFSITFLHTAI</sequence>
<name>X1LIX9_9ZZZZ</name>
<protein>
    <submittedName>
        <fullName evidence="1">Uncharacterized protein</fullName>
    </submittedName>
</protein>
<proteinExistence type="predicted"/>
<reference evidence="1" key="1">
    <citation type="journal article" date="2014" name="Front. Microbiol.">
        <title>High frequency of phylogenetically diverse reductive dehalogenase-homologous genes in deep subseafloor sedimentary metagenomes.</title>
        <authorList>
            <person name="Kawai M."/>
            <person name="Futagami T."/>
            <person name="Toyoda A."/>
            <person name="Takaki Y."/>
            <person name="Nishi S."/>
            <person name="Hori S."/>
            <person name="Arai W."/>
            <person name="Tsubouchi T."/>
            <person name="Morono Y."/>
            <person name="Uchiyama I."/>
            <person name="Ito T."/>
            <person name="Fujiyama A."/>
            <person name="Inagaki F."/>
            <person name="Takami H."/>
        </authorList>
    </citation>
    <scope>NUCLEOTIDE SEQUENCE</scope>
    <source>
        <strain evidence="1">Expedition CK06-06</strain>
    </source>
</reference>
<accession>X1LIX9</accession>
<dbReference type="EMBL" id="BARV01022329">
    <property type="protein sequence ID" value="GAI19327.1"/>
    <property type="molecule type" value="Genomic_DNA"/>
</dbReference>
<gene>
    <name evidence="1" type="ORF">S06H3_36832</name>
</gene>
<organism evidence="1">
    <name type="scientific">marine sediment metagenome</name>
    <dbReference type="NCBI Taxonomy" id="412755"/>
    <lineage>
        <taxon>unclassified sequences</taxon>
        <taxon>metagenomes</taxon>
        <taxon>ecological metagenomes</taxon>
    </lineage>
</organism>
<evidence type="ECO:0000313" key="1">
    <source>
        <dbReference type="EMBL" id="GAI19327.1"/>
    </source>
</evidence>
<comment type="caution">
    <text evidence="1">The sequence shown here is derived from an EMBL/GenBank/DDBJ whole genome shotgun (WGS) entry which is preliminary data.</text>
</comment>
<dbReference type="AlphaFoldDB" id="X1LIX9"/>